<feature type="compositionally biased region" description="Basic and acidic residues" evidence="5">
    <location>
        <begin position="1"/>
        <end position="13"/>
    </location>
</feature>
<keyword evidence="4" id="KW-0482">Metalloprotease</keyword>
<evidence type="ECO:0000256" key="4">
    <source>
        <dbReference type="ARBA" id="ARBA00023049"/>
    </source>
</evidence>
<feature type="region of interest" description="Disordered" evidence="5">
    <location>
        <begin position="1"/>
        <end position="35"/>
    </location>
</feature>
<evidence type="ECO:0000313" key="8">
    <source>
        <dbReference type="Proteomes" id="UP000254869"/>
    </source>
</evidence>
<accession>A0A370IIJ9</accession>
<reference evidence="7 8" key="1">
    <citation type="submission" date="2018-07" db="EMBL/GenBank/DDBJ databases">
        <title>Genomic Encyclopedia of Type Strains, Phase IV (KMG-IV): sequencing the most valuable type-strain genomes for metagenomic binning, comparative biology and taxonomic classification.</title>
        <authorList>
            <person name="Goeker M."/>
        </authorList>
    </citation>
    <scope>NUCLEOTIDE SEQUENCE [LARGE SCALE GENOMIC DNA]</scope>
    <source>
        <strain evidence="7 8">DSM 44290</strain>
    </source>
</reference>
<sequence length="126" mass="13091">RDMKDPKSHRQPDTYRGTYWYTGSGDQGGVHTNSGVGNKADELMVDGGSLNGVTVSGIGIEKTAALYWTTQTMLTSNATYSSLGSALNSACRTNVQNGVAGTTAADCTQVANAVKAVKMPVLNVAS</sequence>
<keyword evidence="2" id="KW-0378">Hydrolase</keyword>
<dbReference type="EMBL" id="QQBC01000001">
    <property type="protein sequence ID" value="RDI69314.1"/>
    <property type="molecule type" value="Genomic_DNA"/>
</dbReference>
<proteinExistence type="predicted"/>
<evidence type="ECO:0000256" key="2">
    <source>
        <dbReference type="ARBA" id="ARBA00022801"/>
    </source>
</evidence>
<evidence type="ECO:0000313" key="7">
    <source>
        <dbReference type="EMBL" id="RDI69314.1"/>
    </source>
</evidence>
<comment type="caution">
    <text evidence="7">The sequence shown here is derived from an EMBL/GenBank/DDBJ whole genome shotgun (WGS) entry which is preliminary data.</text>
</comment>
<dbReference type="Proteomes" id="UP000254869">
    <property type="component" value="Unassembled WGS sequence"/>
</dbReference>
<keyword evidence="3" id="KW-0862">Zinc</keyword>
<evidence type="ECO:0000256" key="1">
    <source>
        <dbReference type="ARBA" id="ARBA00022670"/>
    </source>
</evidence>
<dbReference type="Pfam" id="PF02868">
    <property type="entry name" value="Peptidase_M4_C"/>
    <property type="match status" value="1"/>
</dbReference>
<dbReference type="AlphaFoldDB" id="A0A370IIJ9"/>
<dbReference type="SUPFAM" id="SSF55486">
    <property type="entry name" value="Metalloproteases ('zincins'), catalytic domain"/>
    <property type="match status" value="1"/>
</dbReference>
<dbReference type="GO" id="GO:0006508">
    <property type="term" value="P:proteolysis"/>
    <property type="evidence" value="ECO:0007669"/>
    <property type="project" value="UniProtKB-KW"/>
</dbReference>
<keyword evidence="1" id="KW-0645">Protease</keyword>
<evidence type="ECO:0000259" key="6">
    <source>
        <dbReference type="Pfam" id="PF02868"/>
    </source>
</evidence>
<evidence type="ECO:0000256" key="5">
    <source>
        <dbReference type="SAM" id="MobiDB-lite"/>
    </source>
</evidence>
<keyword evidence="8" id="KW-1185">Reference proteome</keyword>
<feature type="non-terminal residue" evidence="7">
    <location>
        <position position="1"/>
    </location>
</feature>
<dbReference type="GO" id="GO:0004222">
    <property type="term" value="F:metalloendopeptidase activity"/>
    <property type="evidence" value="ECO:0007669"/>
    <property type="project" value="InterPro"/>
</dbReference>
<dbReference type="PANTHER" id="PTHR33794:SF1">
    <property type="entry name" value="BACILLOLYSIN"/>
    <property type="match status" value="1"/>
</dbReference>
<evidence type="ECO:0000256" key="3">
    <source>
        <dbReference type="ARBA" id="ARBA00022833"/>
    </source>
</evidence>
<dbReference type="InterPro" id="IPR050728">
    <property type="entry name" value="Zinc_Metalloprotease_M4"/>
</dbReference>
<dbReference type="Gene3D" id="1.10.390.10">
    <property type="entry name" value="Neutral Protease Domain 2"/>
    <property type="match status" value="1"/>
</dbReference>
<dbReference type="InterPro" id="IPR001570">
    <property type="entry name" value="Peptidase_M4_C_domain"/>
</dbReference>
<dbReference type="RefSeq" id="WP_211335732.1">
    <property type="nucleotide sequence ID" value="NZ_QQBC01000001.1"/>
</dbReference>
<name>A0A370IIJ9_9NOCA</name>
<dbReference type="PANTHER" id="PTHR33794">
    <property type="entry name" value="BACILLOLYSIN"/>
    <property type="match status" value="1"/>
</dbReference>
<dbReference type="InterPro" id="IPR027268">
    <property type="entry name" value="Peptidase_M4/M1_CTD_sf"/>
</dbReference>
<feature type="domain" description="Peptidase M4 C-terminal" evidence="6">
    <location>
        <begin position="1"/>
        <end position="118"/>
    </location>
</feature>
<protein>
    <submittedName>
        <fullName evidence="7">Thermolysin metallopeptidase-like protein</fullName>
    </submittedName>
</protein>
<organism evidence="7 8">
    <name type="scientific">Nocardia pseudobrasiliensis</name>
    <dbReference type="NCBI Taxonomy" id="45979"/>
    <lineage>
        <taxon>Bacteria</taxon>
        <taxon>Bacillati</taxon>
        <taxon>Actinomycetota</taxon>
        <taxon>Actinomycetes</taxon>
        <taxon>Mycobacteriales</taxon>
        <taxon>Nocardiaceae</taxon>
        <taxon>Nocardia</taxon>
    </lineage>
</organism>
<gene>
    <name evidence="7" type="ORF">DFR76_101852</name>
</gene>